<evidence type="ECO:0000256" key="3">
    <source>
        <dbReference type="ARBA" id="ARBA00022833"/>
    </source>
</evidence>
<reference evidence="7 8" key="1">
    <citation type="submission" date="2024-11" db="EMBL/GenBank/DDBJ databases">
        <title>Chromosome-level genome assembly of the freshwater bivalve Anodonta woodiana.</title>
        <authorList>
            <person name="Chen X."/>
        </authorList>
    </citation>
    <scope>NUCLEOTIDE SEQUENCE [LARGE SCALE GENOMIC DNA]</scope>
    <source>
        <strain evidence="7">MN2024</strain>
        <tissue evidence="7">Gills</tissue>
    </source>
</reference>
<keyword evidence="1" id="KW-0479">Metal-binding</keyword>
<feature type="domain" description="THAP-type" evidence="6">
    <location>
        <begin position="1"/>
        <end position="94"/>
    </location>
</feature>
<dbReference type="GO" id="GO:0008270">
    <property type="term" value="F:zinc ion binding"/>
    <property type="evidence" value="ECO:0007669"/>
    <property type="project" value="UniProtKB-KW"/>
</dbReference>
<dbReference type="GO" id="GO:0003677">
    <property type="term" value="F:DNA binding"/>
    <property type="evidence" value="ECO:0007669"/>
    <property type="project" value="UniProtKB-UniRule"/>
</dbReference>
<gene>
    <name evidence="7" type="ORF">ACJMK2_013526</name>
</gene>
<keyword evidence="8" id="KW-1185">Reference proteome</keyword>
<evidence type="ECO:0000256" key="2">
    <source>
        <dbReference type="ARBA" id="ARBA00022771"/>
    </source>
</evidence>
<protein>
    <recommendedName>
        <fullName evidence="6">THAP-type domain-containing protein</fullName>
    </recommendedName>
</protein>
<dbReference type="Pfam" id="PF05485">
    <property type="entry name" value="THAP"/>
    <property type="match status" value="1"/>
</dbReference>
<evidence type="ECO:0000259" key="6">
    <source>
        <dbReference type="PROSITE" id="PS50950"/>
    </source>
</evidence>
<evidence type="ECO:0000256" key="1">
    <source>
        <dbReference type="ARBA" id="ARBA00022723"/>
    </source>
</evidence>
<dbReference type="EMBL" id="JBJQND010000014">
    <property type="protein sequence ID" value="KAL3854252.1"/>
    <property type="molecule type" value="Genomic_DNA"/>
</dbReference>
<dbReference type="SUPFAM" id="SSF57716">
    <property type="entry name" value="Glucocorticoid receptor-like (DNA-binding domain)"/>
    <property type="match status" value="1"/>
</dbReference>
<sequence length="136" mass="15520">MVKRCIVGGCSNTKREGVSLHSFPTNPVSRNQWIKQIRTTRRDWTEPTSDRRDSQVVCSDHFKEDYFDPAFKLKHSFGIRSSRRLLPNSVPCVFSRHTTQGACTPDRQKSRVTAGLTTCSLTGAFQKRERARVNTC</sequence>
<keyword evidence="4 5" id="KW-0238">DNA-binding</keyword>
<evidence type="ECO:0000256" key="4">
    <source>
        <dbReference type="ARBA" id="ARBA00023125"/>
    </source>
</evidence>
<proteinExistence type="predicted"/>
<dbReference type="AlphaFoldDB" id="A0ABD3UXS3"/>
<dbReference type="PANTHER" id="PTHR46600">
    <property type="entry name" value="THAP DOMAIN-CONTAINING"/>
    <property type="match status" value="1"/>
</dbReference>
<dbReference type="Gene3D" id="6.20.210.20">
    <property type="entry name" value="THAP domain"/>
    <property type="match status" value="1"/>
</dbReference>
<dbReference type="SMART" id="SM00692">
    <property type="entry name" value="DM3"/>
    <property type="match status" value="1"/>
</dbReference>
<evidence type="ECO:0000313" key="7">
    <source>
        <dbReference type="EMBL" id="KAL3854252.1"/>
    </source>
</evidence>
<accession>A0ABD3UXS3</accession>
<keyword evidence="3" id="KW-0862">Zinc</keyword>
<dbReference type="InterPro" id="IPR038441">
    <property type="entry name" value="THAP_Znf_sf"/>
</dbReference>
<dbReference type="PANTHER" id="PTHR46600:SF11">
    <property type="entry name" value="THAP DOMAIN-CONTAINING PROTEIN 10"/>
    <property type="match status" value="1"/>
</dbReference>
<dbReference type="PROSITE" id="PS50950">
    <property type="entry name" value="ZF_THAP"/>
    <property type="match status" value="1"/>
</dbReference>
<keyword evidence="2 5" id="KW-0863">Zinc-finger</keyword>
<dbReference type="InterPro" id="IPR026516">
    <property type="entry name" value="THAP1/10"/>
</dbReference>
<evidence type="ECO:0000313" key="8">
    <source>
        <dbReference type="Proteomes" id="UP001634394"/>
    </source>
</evidence>
<name>A0ABD3UXS3_SINWO</name>
<dbReference type="InterPro" id="IPR006612">
    <property type="entry name" value="THAP_Znf"/>
</dbReference>
<dbReference type="Proteomes" id="UP001634394">
    <property type="component" value="Unassembled WGS sequence"/>
</dbReference>
<evidence type="ECO:0000256" key="5">
    <source>
        <dbReference type="PROSITE-ProRule" id="PRU00309"/>
    </source>
</evidence>
<dbReference type="SMART" id="SM00980">
    <property type="entry name" value="THAP"/>
    <property type="match status" value="1"/>
</dbReference>
<comment type="caution">
    <text evidence="7">The sequence shown here is derived from an EMBL/GenBank/DDBJ whole genome shotgun (WGS) entry which is preliminary data.</text>
</comment>
<organism evidence="7 8">
    <name type="scientific">Sinanodonta woodiana</name>
    <name type="common">Chinese pond mussel</name>
    <name type="synonym">Anodonta woodiana</name>
    <dbReference type="NCBI Taxonomy" id="1069815"/>
    <lineage>
        <taxon>Eukaryota</taxon>
        <taxon>Metazoa</taxon>
        <taxon>Spiralia</taxon>
        <taxon>Lophotrochozoa</taxon>
        <taxon>Mollusca</taxon>
        <taxon>Bivalvia</taxon>
        <taxon>Autobranchia</taxon>
        <taxon>Heteroconchia</taxon>
        <taxon>Palaeoheterodonta</taxon>
        <taxon>Unionida</taxon>
        <taxon>Unionoidea</taxon>
        <taxon>Unionidae</taxon>
        <taxon>Unioninae</taxon>
        <taxon>Sinanodonta</taxon>
    </lineage>
</organism>